<dbReference type="EMBL" id="GL573483">
    <property type="protein sequence ID" value="ELR06976.1"/>
    <property type="molecule type" value="Genomic_DNA"/>
</dbReference>
<accession>L8G4R6</accession>
<sequence length="434" mass="48884">MTMGKEHQQVFGIKELYRPTQEPEVDIVAVHGLNGDNIKSWTSKAKDSCWLNHPNFLPKYINRGRVLTWGYNANISTLMGKTTSSDRILQHAQTLIAELHADRDLEDANERPIIFLCHSMGGIVVKRALAYSASRSAANISHLQSIYNCTFAILFFGTPHNGSSKARLLSSLTKIASLALPNAAGQIESGLVNALKEESETLQDITDQFSPLISRFRIFFFWEQEKMDLKYTKDYIVEESSAAPILDNTERCGIAADHREMIRFDNSTSQGFRTVMAALRRYTREAPQVIGTRLNIAAEMLSASRQNEAMELMKTVQPSVTYHISRHDTSDNGAATQHSTTYPDVSTFGALMPMEPPLHREGLLLEDSGRRDSFLEDFQCCAILKTEVDKKAEDRPSDKDTDGADSAMKDESEDGLRVGLNRRWNRWNWGRSRE</sequence>
<feature type="region of interest" description="Disordered" evidence="8">
    <location>
        <begin position="389"/>
        <end position="415"/>
    </location>
</feature>
<dbReference type="InParanoid" id="L8G4R6"/>
<dbReference type="OrthoDB" id="3434288at2759"/>
<proteinExistence type="inferred from homology"/>
<gene>
    <name evidence="10" type="ORF">GMDG_08210</name>
</gene>
<dbReference type="HOGENOM" id="CLU_000288_182_2_1"/>
<dbReference type="Gene3D" id="3.40.50.1820">
    <property type="entry name" value="alpha/beta hydrolase"/>
    <property type="match status" value="1"/>
</dbReference>
<evidence type="ECO:0000256" key="3">
    <source>
        <dbReference type="ARBA" id="ARBA00004370"/>
    </source>
</evidence>
<dbReference type="VEuPathDB" id="FungiDB:GMDG_08210"/>
<name>L8G4R6_PSED2</name>
<dbReference type="InterPro" id="IPR029058">
    <property type="entry name" value="AB_hydrolase_fold"/>
</dbReference>
<keyword evidence="5" id="KW-0256">Endoplasmic reticulum</keyword>
<evidence type="ECO:0000256" key="2">
    <source>
        <dbReference type="ARBA" id="ARBA00004240"/>
    </source>
</evidence>
<dbReference type="InterPro" id="IPR007751">
    <property type="entry name" value="DUF676_lipase-like"/>
</dbReference>
<evidence type="ECO:0000313" key="10">
    <source>
        <dbReference type="EMBL" id="ELR06976.1"/>
    </source>
</evidence>
<dbReference type="InterPro" id="IPR052374">
    <property type="entry name" value="SERAC1"/>
</dbReference>
<dbReference type="AlphaFoldDB" id="L8G4R6"/>
<dbReference type="PANTHER" id="PTHR48182:SF2">
    <property type="entry name" value="PROTEIN SERAC1"/>
    <property type="match status" value="1"/>
</dbReference>
<keyword evidence="6" id="KW-0496">Mitochondrion</keyword>
<evidence type="ECO:0000256" key="4">
    <source>
        <dbReference type="ARBA" id="ARBA00007920"/>
    </source>
</evidence>
<comment type="similarity">
    <text evidence="4">Belongs to the putative lipase ROG1 family.</text>
</comment>
<evidence type="ECO:0000256" key="7">
    <source>
        <dbReference type="ARBA" id="ARBA00023136"/>
    </source>
</evidence>
<evidence type="ECO:0000256" key="6">
    <source>
        <dbReference type="ARBA" id="ARBA00023128"/>
    </source>
</evidence>
<dbReference type="Proteomes" id="UP000011064">
    <property type="component" value="Unassembled WGS sequence"/>
</dbReference>
<evidence type="ECO:0000313" key="11">
    <source>
        <dbReference type="Proteomes" id="UP000011064"/>
    </source>
</evidence>
<dbReference type="GO" id="GO:0016020">
    <property type="term" value="C:membrane"/>
    <property type="evidence" value="ECO:0007669"/>
    <property type="project" value="UniProtKB-SubCell"/>
</dbReference>
<evidence type="ECO:0000256" key="8">
    <source>
        <dbReference type="SAM" id="MobiDB-lite"/>
    </source>
</evidence>
<evidence type="ECO:0000256" key="5">
    <source>
        <dbReference type="ARBA" id="ARBA00022824"/>
    </source>
</evidence>
<evidence type="ECO:0000259" key="9">
    <source>
        <dbReference type="Pfam" id="PF05057"/>
    </source>
</evidence>
<dbReference type="SUPFAM" id="SSF53474">
    <property type="entry name" value="alpha/beta-Hydrolases"/>
    <property type="match status" value="1"/>
</dbReference>
<keyword evidence="7" id="KW-0472">Membrane</keyword>
<organism evidence="10 11">
    <name type="scientific">Pseudogymnoascus destructans (strain ATCC MYA-4855 / 20631-21)</name>
    <name type="common">Bat white-nose syndrome fungus</name>
    <name type="synonym">Geomyces destructans</name>
    <dbReference type="NCBI Taxonomy" id="658429"/>
    <lineage>
        <taxon>Eukaryota</taxon>
        <taxon>Fungi</taxon>
        <taxon>Dikarya</taxon>
        <taxon>Ascomycota</taxon>
        <taxon>Pezizomycotina</taxon>
        <taxon>Leotiomycetes</taxon>
        <taxon>Thelebolales</taxon>
        <taxon>Thelebolaceae</taxon>
        <taxon>Pseudogymnoascus</taxon>
    </lineage>
</organism>
<comment type="subcellular location">
    <subcellularLocation>
        <location evidence="2">Endoplasmic reticulum</location>
    </subcellularLocation>
    <subcellularLocation>
        <location evidence="3">Membrane</location>
    </subcellularLocation>
    <subcellularLocation>
        <location evidence="1">Mitochondrion</location>
    </subcellularLocation>
</comment>
<dbReference type="PANTHER" id="PTHR48182">
    <property type="entry name" value="PROTEIN SERAC1"/>
    <property type="match status" value="1"/>
</dbReference>
<reference evidence="11" key="1">
    <citation type="submission" date="2010-09" db="EMBL/GenBank/DDBJ databases">
        <title>The genome sequence of Geomyces destructans 20631-21.</title>
        <authorList>
            <consortium name="The Broad Institute Genome Sequencing Platform"/>
            <person name="Cuomo C.A."/>
            <person name="Blehert D.S."/>
            <person name="Lorch J.M."/>
            <person name="Young S.K."/>
            <person name="Zeng Q."/>
            <person name="Gargeya S."/>
            <person name="Fitzgerald M."/>
            <person name="Haas B."/>
            <person name="Abouelleil A."/>
            <person name="Alvarado L."/>
            <person name="Arachchi H.M."/>
            <person name="Berlin A."/>
            <person name="Brown A."/>
            <person name="Chapman S.B."/>
            <person name="Chen Z."/>
            <person name="Dunbar C."/>
            <person name="Freedman E."/>
            <person name="Gearin G."/>
            <person name="Gellesch M."/>
            <person name="Goldberg J."/>
            <person name="Griggs A."/>
            <person name="Gujja S."/>
            <person name="Heiman D."/>
            <person name="Howarth C."/>
            <person name="Larson L."/>
            <person name="Lui A."/>
            <person name="MacDonald P.J.P."/>
            <person name="Montmayeur A."/>
            <person name="Murphy C."/>
            <person name="Neiman D."/>
            <person name="Pearson M."/>
            <person name="Priest M."/>
            <person name="Roberts A."/>
            <person name="Saif S."/>
            <person name="Shea T."/>
            <person name="Shenoy N."/>
            <person name="Sisk P."/>
            <person name="Stolte C."/>
            <person name="Sykes S."/>
            <person name="Wortman J."/>
            <person name="Nusbaum C."/>
            <person name="Birren B."/>
        </authorList>
    </citation>
    <scope>NUCLEOTIDE SEQUENCE [LARGE SCALE GENOMIC DNA]</scope>
    <source>
        <strain evidence="11">ATCC MYA-4855 / 20631-21</strain>
    </source>
</reference>
<dbReference type="GO" id="GO:0005783">
    <property type="term" value="C:endoplasmic reticulum"/>
    <property type="evidence" value="ECO:0007669"/>
    <property type="project" value="UniProtKB-SubCell"/>
</dbReference>
<dbReference type="GO" id="GO:0005739">
    <property type="term" value="C:mitochondrion"/>
    <property type="evidence" value="ECO:0007669"/>
    <property type="project" value="UniProtKB-SubCell"/>
</dbReference>
<dbReference type="Pfam" id="PF05057">
    <property type="entry name" value="DUF676"/>
    <property type="match status" value="1"/>
</dbReference>
<evidence type="ECO:0000256" key="1">
    <source>
        <dbReference type="ARBA" id="ARBA00004173"/>
    </source>
</evidence>
<keyword evidence="11" id="KW-1185">Reference proteome</keyword>
<protein>
    <recommendedName>
        <fullName evidence="9">DUF676 domain-containing protein</fullName>
    </recommendedName>
</protein>
<feature type="domain" description="DUF676" evidence="9">
    <location>
        <begin position="27"/>
        <end position="167"/>
    </location>
</feature>